<protein>
    <recommendedName>
        <fullName evidence="4">ABC transporter permease</fullName>
    </recommendedName>
</protein>
<feature type="transmembrane region" description="Helical" evidence="1">
    <location>
        <begin position="6"/>
        <end position="29"/>
    </location>
</feature>
<comment type="caution">
    <text evidence="2">The sequence shown here is derived from an EMBL/GenBank/DDBJ whole genome shotgun (WGS) entry which is preliminary data.</text>
</comment>
<sequence length="285" mass="32120">MLYWCFFVLFVFFVDKLLKGIVMQLSPFWRAYRRMVGSEARARLENRADFALIILGVAVTSLSTAATLYFMLGATGTIAGWHRGELIFMQGFMFCIFAPQSACYNSMFWLEHWLKTGAFLRFYTRPANPLLLLALERFHPQGFIVLLIGLAYCLFGLWGSPLLHEPRFYVGFVLLMPLSALVLWVINLAALSTCFWLGESHPVFMTTGKLVDMSRYPLDLFPKLATMIFMALPLAGTVWWPSKALLRDASLPLTLLGMALLAGVCVAGLNWMWRAGMRHYAGAGG</sequence>
<proteinExistence type="predicted"/>
<keyword evidence="3" id="KW-1185">Reference proteome</keyword>
<dbReference type="EMBL" id="WOFE01000004">
    <property type="protein sequence ID" value="MBM5572021.1"/>
    <property type="molecule type" value="Genomic_DNA"/>
</dbReference>
<accession>A0ABS2CD03</accession>
<evidence type="ECO:0000313" key="2">
    <source>
        <dbReference type="EMBL" id="MBM5572021.1"/>
    </source>
</evidence>
<dbReference type="InterPro" id="IPR010390">
    <property type="entry name" value="ABC-2_transporter-like"/>
</dbReference>
<keyword evidence="1" id="KW-0472">Membrane</keyword>
<feature type="transmembrane region" description="Helical" evidence="1">
    <location>
        <begin position="252"/>
        <end position="273"/>
    </location>
</feature>
<keyword evidence="1" id="KW-0812">Transmembrane</keyword>
<feature type="transmembrane region" description="Helical" evidence="1">
    <location>
        <begin position="87"/>
        <end position="110"/>
    </location>
</feature>
<feature type="transmembrane region" description="Helical" evidence="1">
    <location>
        <begin position="143"/>
        <end position="163"/>
    </location>
</feature>
<feature type="transmembrane region" description="Helical" evidence="1">
    <location>
        <begin position="218"/>
        <end position="240"/>
    </location>
</feature>
<organism evidence="2 3">
    <name type="scientific">Deefgea chitinilytica</name>
    <dbReference type="NCBI Taxonomy" id="570276"/>
    <lineage>
        <taxon>Bacteria</taxon>
        <taxon>Pseudomonadati</taxon>
        <taxon>Pseudomonadota</taxon>
        <taxon>Betaproteobacteria</taxon>
        <taxon>Neisseriales</taxon>
        <taxon>Chitinibacteraceae</taxon>
        <taxon>Deefgea</taxon>
    </lineage>
</organism>
<dbReference type="PANTHER" id="PTHR36833:SF1">
    <property type="entry name" value="INTEGRAL MEMBRANE TRANSPORT PROTEIN"/>
    <property type="match status" value="1"/>
</dbReference>
<feature type="transmembrane region" description="Helical" evidence="1">
    <location>
        <begin position="169"/>
        <end position="197"/>
    </location>
</feature>
<dbReference type="PANTHER" id="PTHR36833">
    <property type="entry name" value="SLR0610 PROTEIN-RELATED"/>
    <property type="match status" value="1"/>
</dbReference>
<reference evidence="2 3" key="1">
    <citation type="submission" date="2019-11" db="EMBL/GenBank/DDBJ databases">
        <title>Novel Deefgea species.</title>
        <authorList>
            <person name="Han J.-H."/>
        </authorList>
    </citation>
    <scope>NUCLEOTIDE SEQUENCE [LARGE SCALE GENOMIC DNA]</scope>
    <source>
        <strain evidence="2 3">LMG 24817</strain>
    </source>
</reference>
<evidence type="ECO:0000256" key="1">
    <source>
        <dbReference type="SAM" id="Phobius"/>
    </source>
</evidence>
<feature type="transmembrane region" description="Helical" evidence="1">
    <location>
        <begin position="50"/>
        <end position="72"/>
    </location>
</feature>
<dbReference type="Pfam" id="PF06182">
    <property type="entry name" value="ABC2_membrane_6"/>
    <property type="match status" value="1"/>
</dbReference>
<keyword evidence="1" id="KW-1133">Transmembrane helix</keyword>
<name>A0ABS2CD03_9NEIS</name>
<evidence type="ECO:0000313" key="3">
    <source>
        <dbReference type="Proteomes" id="UP001195660"/>
    </source>
</evidence>
<dbReference type="Proteomes" id="UP001195660">
    <property type="component" value="Unassembled WGS sequence"/>
</dbReference>
<gene>
    <name evidence="2" type="ORF">GM173_10590</name>
</gene>
<evidence type="ECO:0008006" key="4">
    <source>
        <dbReference type="Google" id="ProtNLM"/>
    </source>
</evidence>